<dbReference type="PROSITE" id="PS00905">
    <property type="entry name" value="GTP1_OBG"/>
    <property type="match status" value="1"/>
</dbReference>
<dbReference type="PANTHER" id="PTHR11702">
    <property type="entry name" value="DEVELOPMENTALLY REGULATED GTP-BINDING PROTEIN-RELATED"/>
    <property type="match status" value="1"/>
</dbReference>
<name>A0ABP1FX21_9CHLO</name>
<dbReference type="InterPro" id="IPR027417">
    <property type="entry name" value="P-loop_NTPase"/>
</dbReference>
<dbReference type="Gene3D" id="3.40.50.300">
    <property type="entry name" value="P-loop containing nucleotide triphosphate hydrolases"/>
    <property type="match status" value="1"/>
</dbReference>
<organism evidence="6 7">
    <name type="scientific">Coccomyxa viridis</name>
    <dbReference type="NCBI Taxonomy" id="1274662"/>
    <lineage>
        <taxon>Eukaryota</taxon>
        <taxon>Viridiplantae</taxon>
        <taxon>Chlorophyta</taxon>
        <taxon>core chlorophytes</taxon>
        <taxon>Trebouxiophyceae</taxon>
        <taxon>Trebouxiophyceae incertae sedis</taxon>
        <taxon>Coccomyxaceae</taxon>
        <taxon>Coccomyxa</taxon>
    </lineage>
</organism>
<dbReference type="Pfam" id="PF01018">
    <property type="entry name" value="GTP1_OBG"/>
    <property type="match status" value="1"/>
</dbReference>
<dbReference type="SUPFAM" id="SSF82051">
    <property type="entry name" value="Obg GTP-binding protein N-terminal domain"/>
    <property type="match status" value="1"/>
</dbReference>
<dbReference type="InterPro" id="IPR006169">
    <property type="entry name" value="GTP1_OBG_dom"/>
</dbReference>
<dbReference type="InterPro" id="IPR036726">
    <property type="entry name" value="GTP1_OBG_dom_sf"/>
</dbReference>
<keyword evidence="1" id="KW-0547">Nucleotide-binding</keyword>
<dbReference type="PANTHER" id="PTHR11702:SF39">
    <property type="entry name" value="GTP-BINDING PROTEIN OBGC2-RELATED"/>
    <property type="match status" value="1"/>
</dbReference>
<evidence type="ECO:0000256" key="1">
    <source>
        <dbReference type="ARBA" id="ARBA00022741"/>
    </source>
</evidence>
<keyword evidence="2" id="KW-0342">GTP-binding</keyword>
<evidence type="ECO:0000313" key="7">
    <source>
        <dbReference type="Proteomes" id="UP001497392"/>
    </source>
</evidence>
<evidence type="ECO:0000256" key="2">
    <source>
        <dbReference type="ARBA" id="ARBA00023134"/>
    </source>
</evidence>
<dbReference type="Proteomes" id="UP001497392">
    <property type="component" value="Unassembled WGS sequence"/>
</dbReference>
<evidence type="ECO:0000256" key="3">
    <source>
        <dbReference type="SAM" id="MobiDB-lite"/>
    </source>
</evidence>
<feature type="domain" description="Obg" evidence="5">
    <location>
        <begin position="19"/>
        <end position="217"/>
    </location>
</feature>
<dbReference type="CDD" id="cd01898">
    <property type="entry name" value="Obg"/>
    <property type="match status" value="1"/>
</dbReference>
<feature type="region of interest" description="Disordered" evidence="3">
    <location>
        <begin position="101"/>
        <end position="129"/>
    </location>
</feature>
<evidence type="ECO:0000313" key="6">
    <source>
        <dbReference type="EMBL" id="CAL5224006.1"/>
    </source>
</evidence>
<sequence length="434" mass="45697">MSATKHDPGQSTAGNKEAHKIFDEAVVTVRSGKGGRGEIAEGGEGKKVPNFKYRAGSSLPKQIWLAAAAPADGAAGASVVLVADPALDNLLHLHDRKTYTAKNGVAGNPTLGSKGPRGRRPETPRTQPLRIGVPLGTVVKRKRGGALLGELTVAGQTLVVARGGKGGLGVVKPKESQQTRSKFIEQEDGIVEDMNWAQDAEGALGEEVSLHLLMRVVADVGIVGLPNAGKSSLLAALTRASPEIAAYPFTTLMPNLGVLASGKQEAKAQDQYGDLDFLLHDSSNASSMSSASGPVLADMPGLIEGAHAGRGLGRMFLRHLRRTQGLLHVVDASAEDPAADYMIVRQELALYNAEYCARPHIVALNKMDLEDAAELQDEVSKDIMAAAKAMQRDWRDSALPQPLLPEALVHVSAIEGTGIAELGKAVQGLLQRSI</sequence>
<dbReference type="InterPro" id="IPR006074">
    <property type="entry name" value="GTP1-OBG_CS"/>
</dbReference>
<keyword evidence="7" id="KW-1185">Reference proteome</keyword>
<dbReference type="InterPro" id="IPR031167">
    <property type="entry name" value="G_OBG"/>
</dbReference>
<accession>A0ABP1FX21</accession>
<dbReference type="PROSITE" id="PS51883">
    <property type="entry name" value="OBG"/>
    <property type="match status" value="1"/>
</dbReference>
<feature type="domain" description="OBG-type G" evidence="4">
    <location>
        <begin position="218"/>
        <end position="431"/>
    </location>
</feature>
<gene>
    <name evidence="6" type="primary">g6625</name>
    <name evidence="6" type="ORF">VP750_LOCUS5665</name>
</gene>
<dbReference type="SUPFAM" id="SSF52540">
    <property type="entry name" value="P-loop containing nucleoside triphosphate hydrolases"/>
    <property type="match status" value="1"/>
</dbReference>
<dbReference type="InterPro" id="IPR045086">
    <property type="entry name" value="OBG_GTPase"/>
</dbReference>
<proteinExistence type="predicted"/>
<dbReference type="InterPro" id="IPR006073">
    <property type="entry name" value="GTP-bd"/>
</dbReference>
<comment type="caution">
    <text evidence="6">The sequence shown here is derived from an EMBL/GenBank/DDBJ whole genome shotgun (WGS) entry which is preliminary data.</text>
</comment>
<dbReference type="PROSITE" id="PS51710">
    <property type="entry name" value="G_OBG"/>
    <property type="match status" value="1"/>
</dbReference>
<dbReference type="Pfam" id="PF01926">
    <property type="entry name" value="MMR_HSR1"/>
    <property type="match status" value="1"/>
</dbReference>
<evidence type="ECO:0000259" key="4">
    <source>
        <dbReference type="PROSITE" id="PS51710"/>
    </source>
</evidence>
<dbReference type="EMBL" id="CAXHTA020000009">
    <property type="protein sequence ID" value="CAL5224006.1"/>
    <property type="molecule type" value="Genomic_DNA"/>
</dbReference>
<dbReference type="Gene3D" id="2.70.210.12">
    <property type="entry name" value="GTP1/OBG domain"/>
    <property type="match status" value="1"/>
</dbReference>
<evidence type="ECO:0000259" key="5">
    <source>
        <dbReference type="PROSITE" id="PS51883"/>
    </source>
</evidence>
<reference evidence="6 7" key="1">
    <citation type="submission" date="2024-06" db="EMBL/GenBank/DDBJ databases">
        <authorList>
            <person name="Kraege A."/>
            <person name="Thomma B."/>
        </authorList>
    </citation>
    <scope>NUCLEOTIDE SEQUENCE [LARGE SCALE GENOMIC DNA]</scope>
</reference>
<protein>
    <submittedName>
        <fullName evidence="6">G6625 protein</fullName>
    </submittedName>
</protein>
<dbReference type="PRINTS" id="PR00326">
    <property type="entry name" value="GTP1OBG"/>
</dbReference>